<protein>
    <recommendedName>
        <fullName evidence="3">RNase H type-1 domain-containing protein</fullName>
    </recommendedName>
</protein>
<proteinExistence type="predicted"/>
<sequence length="143" mass="16240">MVPLGIFQQALQQNLEISKTSLTYSTNFNCNLIKVVLKRRDLELKRKQLQQAKKEALVPRVRPTAVAAYENFTRNRPSVAIDISRSPARIRLIPPPRPLFKFNFDGTVFNEDRKGGVGIVFRSYLGQVMASMTEKCNLSTLVD</sequence>
<organism evidence="1 2">
    <name type="scientific">Quercus suber</name>
    <name type="common">Cork oak</name>
    <dbReference type="NCBI Taxonomy" id="58331"/>
    <lineage>
        <taxon>Eukaryota</taxon>
        <taxon>Viridiplantae</taxon>
        <taxon>Streptophyta</taxon>
        <taxon>Embryophyta</taxon>
        <taxon>Tracheophyta</taxon>
        <taxon>Spermatophyta</taxon>
        <taxon>Magnoliopsida</taxon>
        <taxon>eudicotyledons</taxon>
        <taxon>Gunneridae</taxon>
        <taxon>Pentapetalae</taxon>
        <taxon>rosids</taxon>
        <taxon>fabids</taxon>
        <taxon>Fagales</taxon>
        <taxon>Fagaceae</taxon>
        <taxon>Quercus</taxon>
    </lineage>
</organism>
<accession>A0AAW0LTC2</accession>
<reference evidence="1 2" key="1">
    <citation type="journal article" date="2018" name="Sci. Data">
        <title>The draft genome sequence of cork oak.</title>
        <authorList>
            <person name="Ramos A.M."/>
            <person name="Usie A."/>
            <person name="Barbosa P."/>
            <person name="Barros P.M."/>
            <person name="Capote T."/>
            <person name="Chaves I."/>
            <person name="Simoes F."/>
            <person name="Abreu I."/>
            <person name="Carrasquinho I."/>
            <person name="Faro C."/>
            <person name="Guimaraes J.B."/>
            <person name="Mendonca D."/>
            <person name="Nobrega F."/>
            <person name="Rodrigues L."/>
            <person name="Saibo N.J.M."/>
            <person name="Varela M.C."/>
            <person name="Egas C."/>
            <person name="Matos J."/>
            <person name="Miguel C.M."/>
            <person name="Oliveira M.M."/>
            <person name="Ricardo C.P."/>
            <person name="Goncalves S."/>
        </authorList>
    </citation>
    <scope>NUCLEOTIDE SEQUENCE [LARGE SCALE GENOMIC DNA]</scope>
    <source>
        <strain evidence="2">cv. HL8</strain>
    </source>
</reference>
<dbReference type="Proteomes" id="UP000237347">
    <property type="component" value="Unassembled WGS sequence"/>
</dbReference>
<evidence type="ECO:0000313" key="1">
    <source>
        <dbReference type="EMBL" id="KAK7854288.1"/>
    </source>
</evidence>
<keyword evidence="2" id="KW-1185">Reference proteome</keyword>
<dbReference type="EMBL" id="PKMF04000057">
    <property type="protein sequence ID" value="KAK7854288.1"/>
    <property type="molecule type" value="Genomic_DNA"/>
</dbReference>
<name>A0AAW0LTC2_QUESU</name>
<gene>
    <name evidence="1" type="ORF">CFP56_032879</name>
</gene>
<evidence type="ECO:0008006" key="3">
    <source>
        <dbReference type="Google" id="ProtNLM"/>
    </source>
</evidence>
<comment type="caution">
    <text evidence="1">The sequence shown here is derived from an EMBL/GenBank/DDBJ whole genome shotgun (WGS) entry which is preliminary data.</text>
</comment>
<dbReference type="AlphaFoldDB" id="A0AAW0LTC2"/>
<evidence type="ECO:0000313" key="2">
    <source>
        <dbReference type="Proteomes" id="UP000237347"/>
    </source>
</evidence>